<dbReference type="GO" id="GO:0005829">
    <property type="term" value="C:cytosol"/>
    <property type="evidence" value="ECO:0007669"/>
    <property type="project" value="TreeGrafter"/>
</dbReference>
<evidence type="ECO:0000313" key="5">
    <source>
        <dbReference type="EMBL" id="PYI13302.1"/>
    </source>
</evidence>
<dbReference type="AlphaFoldDB" id="A0A2V5GVZ8"/>
<dbReference type="EMBL" id="KZ825251">
    <property type="protein sequence ID" value="PYI13302.1"/>
    <property type="molecule type" value="Genomic_DNA"/>
</dbReference>
<dbReference type="InterPro" id="IPR015943">
    <property type="entry name" value="WD40/YVTN_repeat-like_dom_sf"/>
</dbReference>
<proteinExistence type="predicted"/>
<dbReference type="Gene3D" id="2.130.10.10">
    <property type="entry name" value="YVTN repeat-like/Quinoprotein amine dehydrogenase"/>
    <property type="match status" value="1"/>
</dbReference>
<dbReference type="Proteomes" id="UP000249829">
    <property type="component" value="Unassembled WGS sequence"/>
</dbReference>
<dbReference type="GO" id="GO:0000139">
    <property type="term" value="C:Golgi membrane"/>
    <property type="evidence" value="ECO:0007669"/>
    <property type="project" value="TreeGrafter"/>
</dbReference>
<dbReference type="GO" id="GO:0042147">
    <property type="term" value="P:retrograde transport, endosome to Golgi"/>
    <property type="evidence" value="ECO:0007669"/>
    <property type="project" value="TreeGrafter"/>
</dbReference>
<dbReference type="Pfam" id="PF25440">
    <property type="entry name" value="Beta-prop_RIC1_2nd"/>
    <property type="match status" value="1"/>
</dbReference>
<protein>
    <submittedName>
        <fullName evidence="5">RIC1-domain-containing protein</fullName>
    </submittedName>
</protein>
<dbReference type="GO" id="GO:0034066">
    <property type="term" value="C:Ric1-Rgp1 guanyl-nucleotide exchange factor complex"/>
    <property type="evidence" value="ECO:0007669"/>
    <property type="project" value="InterPro"/>
</dbReference>
<dbReference type="STRING" id="1450538.A0A2V5GVZ8"/>
<feature type="compositionally biased region" description="Low complexity" evidence="3">
    <location>
        <begin position="1024"/>
        <end position="1034"/>
    </location>
</feature>
<gene>
    <name evidence="5" type="ORF">BO99DRAFT_447780</name>
</gene>
<dbReference type="PANTHER" id="PTHR22746:SF10">
    <property type="entry name" value="GUANINE NUCLEOTIDE EXCHANGE FACTOR SUBUNIT RIC1"/>
    <property type="match status" value="1"/>
</dbReference>
<feature type="domain" description="RIC1 C-terminal alpha solenoid region" evidence="4">
    <location>
        <begin position="806"/>
        <end position="993"/>
    </location>
</feature>
<evidence type="ECO:0000256" key="2">
    <source>
        <dbReference type="ARBA" id="ARBA00023136"/>
    </source>
</evidence>
<sequence>MYWPYGVPRVYAINGPGIPVLTSDDDESLNYDSPTAQEEALNTENVRDKPAIAETAWADEPLTGLCVSRSGYMFATMTKSSIALWQTRPTAVVAAVARSASSLENYGPNVALLIHPDSNILVAQTLNGYLLTYTIAVSPNTRVYQQFFDQSTSTSTRRQTLARLAAEEEATGVRDVNIRFRMAIKIESGIARALALDNELVVATVKPAAIQCIRWNPDADGSQTKSELLSRILGVSKRTSITDMVYDRAINLLIWVTNEGQAYAVQRAAEDSDDSKKLFQGHCFHDPKDDGERAVKVVVNARFSLLTVSCANGEILVYTAKDYLGNVPLSHKLQLPASPNTTGSVTFMSYSPDGYCLFAGYEHGWTTWSVFGKSGESSFAADRSLANSNGENWVTGTSHGCWIGGGSEVILTGQNDRRLWILETARSALTGCYSSANLARGLLQTGTEIILYRGHDLPDLITISGKDSLWHHAQYPPSYLHSQWPIRSSVVSQDGRYVAIAGRRGLAHYSVNSGRWKVFEDPKIENSFAVRGGMCWYGHILIAAIDNDGSYELRLYSREMPLNNQSILHIEYLPSPVVFVGASGEDSLLVYTYDNILYHYIINSAHSRITLVPVGQIAFHGIVRAPTRVRAISWILPEDQMRNGDPSQDVKVASVLLLVDGNLVLLQPSFSETGDLKYDMRVVSHDVEYYILMRDQLSFNFAPVDESLPASPSAEMALNMYRGDFSLRDSLWTFCGKELLAWGDVQDVLQREDVARPLEVPLDFYPLSVLLNKGIVLGVEAEMTQRRDVTFSVLKFAIRTHLFLPYFLQHSLTQRDMPAALSLCQHFSHLSYFPHALEILLHHVLDDEVDNQSRDSKVDDPSLKHEPLLPIVISFLQASLPTKVYLDVVVQCTRKTELRSWRTLFTYLPSPKDLFEQALKLGSLKTAVGYLLVLQAFEDDADDHDAPIEDYVVRLMYLASKKSDWDLCAELARFLIALDGTGEMLQRAVTRAGLRDGGLQLPGAGMGMNGSSTSVKGLGLAMRTPSWSSLSPTSPLSPRPPELE</sequence>
<organism evidence="5 6">
    <name type="scientific">Aspergillus violaceofuscus (strain CBS 115571)</name>
    <dbReference type="NCBI Taxonomy" id="1450538"/>
    <lineage>
        <taxon>Eukaryota</taxon>
        <taxon>Fungi</taxon>
        <taxon>Dikarya</taxon>
        <taxon>Ascomycota</taxon>
        <taxon>Pezizomycotina</taxon>
        <taxon>Eurotiomycetes</taxon>
        <taxon>Eurotiomycetidae</taxon>
        <taxon>Eurotiales</taxon>
        <taxon>Aspergillaceae</taxon>
        <taxon>Aspergillus</taxon>
    </lineage>
</organism>
<reference evidence="5 6" key="1">
    <citation type="submission" date="2018-02" db="EMBL/GenBank/DDBJ databases">
        <title>The genomes of Aspergillus section Nigri reveals drivers in fungal speciation.</title>
        <authorList>
            <consortium name="DOE Joint Genome Institute"/>
            <person name="Vesth T.C."/>
            <person name="Nybo J."/>
            <person name="Theobald S."/>
            <person name="Brandl J."/>
            <person name="Frisvad J.C."/>
            <person name="Nielsen K.F."/>
            <person name="Lyhne E.K."/>
            <person name="Kogle M.E."/>
            <person name="Kuo A."/>
            <person name="Riley R."/>
            <person name="Clum A."/>
            <person name="Nolan M."/>
            <person name="Lipzen A."/>
            <person name="Salamov A."/>
            <person name="Henrissat B."/>
            <person name="Wiebenga A."/>
            <person name="De vries R.P."/>
            <person name="Grigoriev I.V."/>
            <person name="Mortensen U.H."/>
            <person name="Andersen M.R."/>
            <person name="Baker S.E."/>
        </authorList>
    </citation>
    <scope>NUCLEOTIDE SEQUENCE [LARGE SCALE GENOMIC DNA]</scope>
    <source>
        <strain evidence="5 6">CBS 115571</strain>
    </source>
</reference>
<dbReference type="SUPFAM" id="SSF82171">
    <property type="entry name" value="DPP6 N-terminal domain-like"/>
    <property type="match status" value="1"/>
</dbReference>
<dbReference type="GO" id="GO:0006886">
    <property type="term" value="P:intracellular protein transport"/>
    <property type="evidence" value="ECO:0007669"/>
    <property type="project" value="InterPro"/>
</dbReference>
<evidence type="ECO:0000313" key="6">
    <source>
        <dbReference type="Proteomes" id="UP000249829"/>
    </source>
</evidence>
<evidence type="ECO:0000256" key="3">
    <source>
        <dbReference type="SAM" id="MobiDB-lite"/>
    </source>
</evidence>
<dbReference type="OMA" id="MVYDRAM"/>
<dbReference type="InterPro" id="IPR009771">
    <property type="entry name" value="RIC1_C"/>
</dbReference>
<evidence type="ECO:0000256" key="1">
    <source>
        <dbReference type="ARBA" id="ARBA00004370"/>
    </source>
</evidence>
<keyword evidence="6" id="KW-1185">Reference proteome</keyword>
<feature type="compositionally biased region" description="Pro residues" evidence="3">
    <location>
        <begin position="1035"/>
        <end position="1044"/>
    </location>
</feature>
<dbReference type="Pfam" id="PF07064">
    <property type="entry name" value="RIC1"/>
    <property type="match status" value="1"/>
</dbReference>
<name>A0A2V5GVZ8_ASPV1</name>
<evidence type="ECO:0000259" key="4">
    <source>
        <dbReference type="Pfam" id="PF07064"/>
    </source>
</evidence>
<dbReference type="InterPro" id="IPR040096">
    <property type="entry name" value="Ric1"/>
</dbReference>
<feature type="region of interest" description="Disordered" evidence="3">
    <location>
        <begin position="1024"/>
        <end position="1044"/>
    </location>
</feature>
<dbReference type="PANTHER" id="PTHR22746">
    <property type="entry name" value="RAB6A-GEF COMPLEX PARTNER PROTEIN 1"/>
    <property type="match status" value="1"/>
</dbReference>
<keyword evidence="2" id="KW-0472">Membrane</keyword>
<accession>A0A2V5GVZ8</accession>
<comment type="subcellular location">
    <subcellularLocation>
        <location evidence="1">Membrane</location>
    </subcellularLocation>
</comment>